<evidence type="ECO:0000256" key="6">
    <source>
        <dbReference type="ARBA" id="ARBA00022989"/>
    </source>
</evidence>
<feature type="compositionally biased region" description="Polar residues" evidence="9">
    <location>
        <begin position="920"/>
        <end position="935"/>
    </location>
</feature>
<evidence type="ECO:0000256" key="4">
    <source>
        <dbReference type="ARBA" id="ARBA00022741"/>
    </source>
</evidence>
<reference evidence="13 14" key="1">
    <citation type="submission" date="2017-02" db="EMBL/GenBank/DDBJ databases">
        <title>Genomes of Trichoderma spp. with biocontrol activity.</title>
        <authorList>
            <person name="Gardiner D."/>
            <person name="Kazan K."/>
            <person name="Vos C."/>
            <person name="Harvey P."/>
        </authorList>
    </citation>
    <scope>NUCLEOTIDE SEQUENCE [LARGE SCALE GENOMIC DNA]</scope>
    <source>
        <strain evidence="13 14">A5MH</strain>
    </source>
</reference>
<feature type="transmembrane region" description="Helical" evidence="10">
    <location>
        <begin position="160"/>
        <end position="182"/>
    </location>
</feature>
<dbReference type="InterPro" id="IPR027417">
    <property type="entry name" value="P-loop_NTPase"/>
</dbReference>
<dbReference type="GO" id="GO:0016020">
    <property type="term" value="C:membrane"/>
    <property type="evidence" value="ECO:0007669"/>
    <property type="project" value="UniProtKB-SubCell"/>
</dbReference>
<dbReference type="CDD" id="cd18583">
    <property type="entry name" value="ABC_6TM_HMT1"/>
    <property type="match status" value="1"/>
</dbReference>
<dbReference type="GO" id="GO:0016887">
    <property type="term" value="F:ATP hydrolysis activity"/>
    <property type="evidence" value="ECO:0007669"/>
    <property type="project" value="InterPro"/>
</dbReference>
<feature type="transmembrane region" description="Helical" evidence="10">
    <location>
        <begin position="120"/>
        <end position="140"/>
    </location>
</feature>
<feature type="transmembrane region" description="Helical" evidence="10">
    <location>
        <begin position="497"/>
        <end position="523"/>
    </location>
</feature>
<organism evidence="13 14">
    <name type="scientific">Trichoderma gamsii</name>
    <dbReference type="NCBI Taxonomy" id="398673"/>
    <lineage>
        <taxon>Eukaryota</taxon>
        <taxon>Fungi</taxon>
        <taxon>Dikarya</taxon>
        <taxon>Ascomycota</taxon>
        <taxon>Pezizomycotina</taxon>
        <taxon>Sordariomycetes</taxon>
        <taxon>Hypocreomycetidae</taxon>
        <taxon>Hypocreales</taxon>
        <taxon>Hypocreaceae</taxon>
        <taxon>Trichoderma</taxon>
    </lineage>
</organism>
<dbReference type="OrthoDB" id="6500128at2759"/>
<proteinExistence type="inferred from homology"/>
<feature type="compositionally biased region" description="Acidic residues" evidence="9">
    <location>
        <begin position="838"/>
        <end position="847"/>
    </location>
</feature>
<evidence type="ECO:0000256" key="2">
    <source>
        <dbReference type="ARBA" id="ARBA00022448"/>
    </source>
</evidence>
<dbReference type="InterPro" id="IPR017871">
    <property type="entry name" value="ABC_transporter-like_CS"/>
</dbReference>
<evidence type="ECO:0000313" key="14">
    <source>
        <dbReference type="Proteomes" id="UP000236546"/>
    </source>
</evidence>
<dbReference type="FunFam" id="3.40.50.300:FF:000287">
    <property type="entry name" value="Multidrug ABC transporter ATP-binding protein"/>
    <property type="match status" value="1"/>
</dbReference>
<evidence type="ECO:0000256" key="9">
    <source>
        <dbReference type="SAM" id="MobiDB-lite"/>
    </source>
</evidence>
<dbReference type="SMART" id="SM00382">
    <property type="entry name" value="AAA"/>
    <property type="match status" value="1"/>
</dbReference>
<dbReference type="SUPFAM" id="SSF52540">
    <property type="entry name" value="P-loop containing nucleoside triphosphate hydrolases"/>
    <property type="match status" value="1"/>
</dbReference>
<dbReference type="InterPro" id="IPR036640">
    <property type="entry name" value="ABC1_TM_sf"/>
</dbReference>
<evidence type="ECO:0000313" key="13">
    <source>
        <dbReference type="EMBL" id="PNP38964.1"/>
    </source>
</evidence>
<feature type="compositionally biased region" description="Polar residues" evidence="9">
    <location>
        <begin position="196"/>
        <end position="219"/>
    </location>
</feature>
<dbReference type="InterPro" id="IPR003439">
    <property type="entry name" value="ABC_transporter-like_ATP-bd"/>
</dbReference>
<feature type="region of interest" description="Disordered" evidence="9">
    <location>
        <begin position="838"/>
        <end position="935"/>
    </location>
</feature>
<dbReference type="InterPro" id="IPR003593">
    <property type="entry name" value="AAA+_ATPase"/>
</dbReference>
<protein>
    <recommendedName>
        <fullName evidence="15">Heavy metal tolerance protein</fullName>
    </recommendedName>
</protein>
<dbReference type="PROSITE" id="PS50893">
    <property type="entry name" value="ABC_TRANSPORTER_2"/>
    <property type="match status" value="1"/>
</dbReference>
<keyword evidence="2" id="KW-0813">Transport</keyword>
<evidence type="ECO:0000259" key="11">
    <source>
        <dbReference type="PROSITE" id="PS50893"/>
    </source>
</evidence>
<keyword evidence="3 10" id="KW-0812">Transmembrane</keyword>
<dbReference type="GO" id="GO:0140359">
    <property type="term" value="F:ABC-type transporter activity"/>
    <property type="evidence" value="ECO:0007669"/>
    <property type="project" value="InterPro"/>
</dbReference>
<feature type="domain" description="ABC transmembrane type-1" evidence="12">
    <location>
        <begin position="279"/>
        <end position="561"/>
    </location>
</feature>
<accession>A0A2K0T0B0</accession>
<feature type="transmembrane region" description="Helical" evidence="10">
    <location>
        <begin position="58"/>
        <end position="80"/>
    </location>
</feature>
<dbReference type="Pfam" id="PF00664">
    <property type="entry name" value="ABC_membrane"/>
    <property type="match status" value="1"/>
</dbReference>
<feature type="region of interest" description="Disordered" evidence="9">
    <location>
        <begin position="192"/>
        <end position="234"/>
    </location>
</feature>
<dbReference type="PANTHER" id="PTHR24221:SF503">
    <property type="entry name" value="MITOCHONDRIAL POTASSIUM CHANNEL ATP-BINDING SUBUNIT"/>
    <property type="match status" value="1"/>
</dbReference>
<dbReference type="PANTHER" id="PTHR24221">
    <property type="entry name" value="ATP-BINDING CASSETTE SUB-FAMILY B"/>
    <property type="match status" value="1"/>
</dbReference>
<feature type="transmembrane region" description="Helical" evidence="10">
    <location>
        <begin position="16"/>
        <end position="37"/>
    </location>
</feature>
<feature type="transmembrane region" description="Helical" evidence="10">
    <location>
        <begin position="86"/>
        <end position="108"/>
    </location>
</feature>
<evidence type="ECO:0008006" key="15">
    <source>
        <dbReference type="Google" id="ProtNLM"/>
    </source>
</evidence>
<feature type="transmembrane region" description="Helical" evidence="10">
    <location>
        <begin position="392"/>
        <end position="414"/>
    </location>
</feature>
<dbReference type="Proteomes" id="UP000236546">
    <property type="component" value="Unassembled WGS sequence"/>
</dbReference>
<name>A0A2K0T0B0_9HYPO</name>
<evidence type="ECO:0000256" key="5">
    <source>
        <dbReference type="ARBA" id="ARBA00022840"/>
    </source>
</evidence>
<keyword evidence="4" id="KW-0547">Nucleotide-binding</keyword>
<comment type="caution">
    <text evidence="13">The sequence shown here is derived from an EMBL/GenBank/DDBJ whole genome shotgun (WGS) entry which is preliminary data.</text>
</comment>
<evidence type="ECO:0000256" key="1">
    <source>
        <dbReference type="ARBA" id="ARBA00004141"/>
    </source>
</evidence>
<sequence length="935" mass="103153">MVSEASEGAVLVALKYLYPATVFVYFLAASLLASCTLQALKQNRRAQPERPGQRRVTIILGCFLSTYVVQLIVLGTQSVITRSAPIEHALIGYLSCILVFGILFIHLIESEVVVWYPFRGSWFLALCFELSIAVLTAFHLKRTVLSGFDVLHVASFSLRLVSLSTLVAWTCFGLWSRVPLVLDEERQALLSKHNGDQSQTQINSGELGNSSNYGSTAQRDSVPGSNAEHPWQKRRREGLENLEKRLEEEGNWFEYVKGFSILFPYIWPVGSRNLQLRAVAVVLCLLASNALHLLIPRQTGIIMDTLGQSSSNPWAAVILFAFLRLAASESGIELVRSWLWIPVRYYSQEALTRASYSHIMHLSADFHESKPPSDLLGAIFGGNAIANAIESILLQAAPMLVDMCVAIVYLSITFGAYEGLITAATGTVFMTLATRLVAESKSATRSRQNAWYKENSIRTSGLNGWHTASAFNQIGYEDNRHADAVTERWLKEQQFMLSWSVSVAFQTIVLTVGLMASAFLAVFRIHNGQATPGQFAMLLMYWAQLTAPLQFFANLGKSMSDNLISAERLLAIMRTSPSVESKKGARLFKFVSGEVKFNDVRFSYDGSRDVINSVSLDIPAGMTVAFVGKTGSGKSTLLKLLSRNYEIQSGSISIDGQDIRDVELFSLREHIGVVHQSPELFDDTIMNNVRYGKLGATDEQVFEACRAASIHDKIMSYTDGYETQVGERGVKLSGGELQRVAIARAILRQPDIVILDEATSAVDTDTEQQIQSSLVRLCRGRTTLVVAHRLSTIMNADRIVVLENGKIIEQGCHSDLIAADGRYAYLWSKQTFWKPQDEADDADELDDANTTASDSCSERTTTETCELQDESQSSSVSGVSDGKSTTQKKCQKEGSRLNPVAPEFTPRAIMMTESEFKTTGAAQQSASSTVTKTET</sequence>
<feature type="domain" description="ABC transporter" evidence="11">
    <location>
        <begin position="595"/>
        <end position="829"/>
    </location>
</feature>
<dbReference type="InterPro" id="IPR039421">
    <property type="entry name" value="Type_1_exporter"/>
</dbReference>
<evidence type="ECO:0000256" key="7">
    <source>
        <dbReference type="ARBA" id="ARBA00023136"/>
    </source>
</evidence>
<dbReference type="EMBL" id="MTYH01000098">
    <property type="protein sequence ID" value="PNP38964.1"/>
    <property type="molecule type" value="Genomic_DNA"/>
</dbReference>
<keyword evidence="5" id="KW-0067">ATP-binding</keyword>
<evidence type="ECO:0000256" key="8">
    <source>
        <dbReference type="ARBA" id="ARBA00024363"/>
    </source>
</evidence>
<feature type="compositionally biased region" description="Low complexity" evidence="9">
    <location>
        <begin position="862"/>
        <end position="884"/>
    </location>
</feature>
<keyword evidence="7 10" id="KW-0472">Membrane</keyword>
<feature type="transmembrane region" description="Helical" evidence="10">
    <location>
        <begin position="420"/>
        <end position="438"/>
    </location>
</feature>
<dbReference type="GO" id="GO:0005524">
    <property type="term" value="F:ATP binding"/>
    <property type="evidence" value="ECO:0007669"/>
    <property type="project" value="UniProtKB-KW"/>
</dbReference>
<keyword evidence="6 10" id="KW-1133">Transmembrane helix</keyword>
<dbReference type="SUPFAM" id="SSF90123">
    <property type="entry name" value="ABC transporter transmembrane region"/>
    <property type="match status" value="1"/>
</dbReference>
<comment type="similarity">
    <text evidence="8">Belongs to the ABC transporter superfamily. ABCB family. Heavy Metal importer (TC 3.A.1.210) subfamily.</text>
</comment>
<dbReference type="InterPro" id="IPR011527">
    <property type="entry name" value="ABC1_TM_dom"/>
</dbReference>
<dbReference type="PROSITE" id="PS50929">
    <property type="entry name" value="ABC_TM1F"/>
    <property type="match status" value="1"/>
</dbReference>
<dbReference type="PROSITE" id="PS00211">
    <property type="entry name" value="ABC_TRANSPORTER_1"/>
    <property type="match status" value="1"/>
</dbReference>
<dbReference type="Gene3D" id="1.20.1560.10">
    <property type="entry name" value="ABC transporter type 1, transmembrane domain"/>
    <property type="match status" value="1"/>
</dbReference>
<evidence type="ECO:0000256" key="10">
    <source>
        <dbReference type="SAM" id="Phobius"/>
    </source>
</evidence>
<evidence type="ECO:0000256" key="3">
    <source>
        <dbReference type="ARBA" id="ARBA00022692"/>
    </source>
</evidence>
<evidence type="ECO:0000259" key="12">
    <source>
        <dbReference type="PROSITE" id="PS50929"/>
    </source>
</evidence>
<dbReference type="AlphaFoldDB" id="A0A2K0T0B0"/>
<dbReference type="Gene3D" id="3.40.50.300">
    <property type="entry name" value="P-loop containing nucleotide triphosphate hydrolases"/>
    <property type="match status" value="1"/>
</dbReference>
<comment type="subcellular location">
    <subcellularLocation>
        <location evidence="1">Membrane</location>
        <topology evidence="1">Multi-pass membrane protein</topology>
    </subcellularLocation>
</comment>
<gene>
    <name evidence="13" type="ORF">TGAMA5MH_09190</name>
</gene>
<dbReference type="Pfam" id="PF00005">
    <property type="entry name" value="ABC_tran"/>
    <property type="match status" value="1"/>
</dbReference>